<organism evidence="3 4">
    <name type="scientific">Kribbella sandramycini</name>
    <dbReference type="NCBI Taxonomy" id="60450"/>
    <lineage>
        <taxon>Bacteria</taxon>
        <taxon>Bacillati</taxon>
        <taxon>Actinomycetota</taxon>
        <taxon>Actinomycetes</taxon>
        <taxon>Propionibacteriales</taxon>
        <taxon>Kribbellaceae</taxon>
        <taxon>Kribbella</taxon>
    </lineage>
</organism>
<evidence type="ECO:0000313" key="4">
    <source>
        <dbReference type="Proteomes" id="UP000534306"/>
    </source>
</evidence>
<protein>
    <submittedName>
        <fullName evidence="3">Uncharacterized protein</fullName>
    </submittedName>
</protein>
<evidence type="ECO:0000313" key="3">
    <source>
        <dbReference type="EMBL" id="NOL42486.1"/>
    </source>
</evidence>
<dbReference type="EMBL" id="JACHKF010000001">
    <property type="protein sequence ID" value="MBB6564787.1"/>
    <property type="molecule type" value="Genomic_DNA"/>
</dbReference>
<dbReference type="Proteomes" id="UP000553957">
    <property type="component" value="Unassembled WGS sequence"/>
</dbReference>
<accession>A0A7Y4P0B8</accession>
<proteinExistence type="predicted"/>
<reference evidence="3 4" key="1">
    <citation type="submission" date="2020-05" db="EMBL/GenBank/DDBJ databases">
        <title>Genome sequence of Kribbella sandramycini ATCC 39419.</title>
        <authorList>
            <person name="Maclea K.S."/>
            <person name="Fair J.L."/>
        </authorList>
    </citation>
    <scope>NUCLEOTIDE SEQUENCE [LARGE SCALE GENOMIC DNA]</scope>
    <source>
        <strain evidence="3 4">ATCC 39419</strain>
    </source>
</reference>
<sequence>MFMTQQTIQAETAWRRERTTRLFRKTARRVQPAEQAAKPAPRHARRALRPTTVA</sequence>
<dbReference type="Proteomes" id="UP000534306">
    <property type="component" value="Unassembled WGS sequence"/>
</dbReference>
<comment type="caution">
    <text evidence="3">The sequence shown here is derived from an EMBL/GenBank/DDBJ whole genome shotgun (WGS) entry which is preliminary data.</text>
</comment>
<gene>
    <name evidence="2" type="ORF">HNR71_000424</name>
    <name evidence="3" type="ORF">HPO96_19760</name>
</gene>
<feature type="region of interest" description="Disordered" evidence="1">
    <location>
        <begin position="26"/>
        <end position="54"/>
    </location>
</feature>
<evidence type="ECO:0000313" key="5">
    <source>
        <dbReference type="Proteomes" id="UP000553957"/>
    </source>
</evidence>
<name>A0A7Y4P0B8_9ACTN</name>
<dbReference type="EMBL" id="JABJRC010000004">
    <property type="protein sequence ID" value="NOL42486.1"/>
    <property type="molecule type" value="Genomic_DNA"/>
</dbReference>
<evidence type="ECO:0000256" key="1">
    <source>
        <dbReference type="SAM" id="MobiDB-lite"/>
    </source>
</evidence>
<keyword evidence="4" id="KW-1185">Reference proteome</keyword>
<dbReference type="AlphaFoldDB" id="A0A7Y4P0B8"/>
<reference evidence="2 5" key="2">
    <citation type="submission" date="2020-08" db="EMBL/GenBank/DDBJ databases">
        <title>Sequencing the genomes of 1000 actinobacteria strains.</title>
        <authorList>
            <person name="Klenk H.-P."/>
        </authorList>
    </citation>
    <scope>NUCLEOTIDE SEQUENCE [LARGE SCALE GENOMIC DNA]</scope>
    <source>
        <strain evidence="2 5">DSM 15626</strain>
    </source>
</reference>
<evidence type="ECO:0000313" key="2">
    <source>
        <dbReference type="EMBL" id="MBB6564787.1"/>
    </source>
</evidence>
<dbReference type="RefSeq" id="WP_171674963.1">
    <property type="nucleotide sequence ID" value="NZ_BAAAGT010000001.1"/>
</dbReference>